<gene>
    <name evidence="1" type="ORF">METZ01_LOCUS437773</name>
</gene>
<dbReference type="AlphaFoldDB" id="A0A382YPL6"/>
<proteinExistence type="predicted"/>
<feature type="non-terminal residue" evidence="1">
    <location>
        <position position="187"/>
    </location>
</feature>
<reference evidence="1" key="1">
    <citation type="submission" date="2018-05" db="EMBL/GenBank/DDBJ databases">
        <authorList>
            <person name="Lanie J.A."/>
            <person name="Ng W.-L."/>
            <person name="Kazmierczak K.M."/>
            <person name="Andrzejewski T.M."/>
            <person name="Davidsen T.M."/>
            <person name="Wayne K.J."/>
            <person name="Tettelin H."/>
            <person name="Glass J.I."/>
            <person name="Rusch D."/>
            <person name="Podicherti R."/>
            <person name="Tsui H.-C.T."/>
            <person name="Winkler M.E."/>
        </authorList>
    </citation>
    <scope>NUCLEOTIDE SEQUENCE</scope>
</reference>
<dbReference type="EMBL" id="UINC01177336">
    <property type="protein sequence ID" value="SVD84919.1"/>
    <property type="molecule type" value="Genomic_DNA"/>
</dbReference>
<organism evidence="1">
    <name type="scientific">marine metagenome</name>
    <dbReference type="NCBI Taxonomy" id="408172"/>
    <lineage>
        <taxon>unclassified sequences</taxon>
        <taxon>metagenomes</taxon>
        <taxon>ecological metagenomes</taxon>
    </lineage>
</organism>
<accession>A0A382YPL6</accession>
<evidence type="ECO:0008006" key="2">
    <source>
        <dbReference type="Google" id="ProtNLM"/>
    </source>
</evidence>
<sequence length="187" mass="21891">MSKILILLDGSEEYEKSIDYLLNSKIINFDELILCFILEPMHQVKRISNNQVLFTDSTYEKSDILSKIYLEKIINVINNVDAEIKVSVNTIDSIESIKKIQSIDQISLSLISHTYDKLYKLFFSANKFKSYINNLHPLLSIPPNSKHDDSKTNNFMINFPNEEIFMKIIDNVLMFKNLNRMTIIYKR</sequence>
<protein>
    <recommendedName>
        <fullName evidence="2">UspA domain-containing protein</fullName>
    </recommendedName>
</protein>
<name>A0A382YPL6_9ZZZZ</name>
<evidence type="ECO:0000313" key="1">
    <source>
        <dbReference type="EMBL" id="SVD84919.1"/>
    </source>
</evidence>